<accession>A0ABN7TKI5</accession>
<dbReference type="InterPro" id="IPR003313">
    <property type="entry name" value="AraC-bd"/>
</dbReference>
<keyword evidence="4" id="KW-1185">Reference proteome</keyword>
<evidence type="ECO:0000256" key="1">
    <source>
        <dbReference type="ARBA" id="ARBA00023125"/>
    </source>
</evidence>
<dbReference type="PROSITE" id="PS01124">
    <property type="entry name" value="HTH_ARAC_FAMILY_2"/>
    <property type="match status" value="1"/>
</dbReference>
<dbReference type="PANTHER" id="PTHR43280:SF2">
    <property type="entry name" value="HTH-TYPE TRANSCRIPTIONAL REGULATOR EXSA"/>
    <property type="match status" value="1"/>
</dbReference>
<name>A0ABN7TKI5_9BACL</name>
<proteinExistence type="predicted"/>
<keyword evidence="1" id="KW-0238">DNA-binding</keyword>
<dbReference type="Proteomes" id="UP000730618">
    <property type="component" value="Unassembled WGS sequence"/>
</dbReference>
<evidence type="ECO:0000313" key="4">
    <source>
        <dbReference type="Proteomes" id="UP000730618"/>
    </source>
</evidence>
<organism evidence="3 4">
    <name type="scientific">Paenibacillus allorhizosphaerae</name>
    <dbReference type="NCBI Taxonomy" id="2849866"/>
    <lineage>
        <taxon>Bacteria</taxon>
        <taxon>Bacillati</taxon>
        <taxon>Bacillota</taxon>
        <taxon>Bacilli</taxon>
        <taxon>Bacillales</taxon>
        <taxon>Paenibacillaceae</taxon>
        <taxon>Paenibacillus</taxon>
    </lineage>
</organism>
<sequence length="450" mass="51357">MRSMGRPVRTKGESAVIDIGHSCPPIEHIGVCASRPADEPETSVPVHLIDHLLVIYESFLVAALIVHASHSVRDWLLALRIDTDNGMSFIRLKWHCRYFRIIPFVRSSAPISPQPASHDNQYRNESIAALPLNVYTPSSPSVSCGTIHSSLIKIMASDSFRKIELSDEMVRIMDKYGPIYHFPSIGDIPPPINVPFIGINYCTPHYRNVRRMSKITVIGCVLSGRGKVRVNAQTSRVQQGDVFIMRSGCFHEVISEATQEEPWIFIWYNVHSQWALNVLEAYRLLSTVVVSNVSLESLFRQGIEWAESKTIEEMQGELQHLFMQIVIRLSEIQRSRGELLSLVVRQIKLHLDNQLLKPFHTEQLVNEMGLSAKHLNRVFKKEMGTTIYNYVLTKKMESAKLMLIDTTLTVNEISEQLGYSDAHYFSNLFKQKNGMRPSVFRSQFSDQEHH</sequence>
<feature type="domain" description="HTH araC/xylS-type" evidence="2">
    <location>
        <begin position="345"/>
        <end position="443"/>
    </location>
</feature>
<reference evidence="3 4" key="1">
    <citation type="submission" date="2021-06" db="EMBL/GenBank/DDBJ databases">
        <authorList>
            <person name="Criscuolo A."/>
        </authorList>
    </citation>
    <scope>NUCLEOTIDE SEQUENCE [LARGE SCALE GENOMIC DNA]</scope>
    <source>
        <strain evidence="4">CIP 111802</strain>
    </source>
</reference>
<dbReference type="Pfam" id="PF12833">
    <property type="entry name" value="HTH_18"/>
    <property type="match status" value="1"/>
</dbReference>
<comment type="caution">
    <text evidence="3">The sequence shown here is derived from an EMBL/GenBank/DDBJ whole genome shotgun (WGS) entry which is preliminary data.</text>
</comment>
<dbReference type="SMART" id="SM00342">
    <property type="entry name" value="HTH_ARAC"/>
    <property type="match status" value="1"/>
</dbReference>
<dbReference type="PANTHER" id="PTHR43280">
    <property type="entry name" value="ARAC-FAMILY TRANSCRIPTIONAL REGULATOR"/>
    <property type="match status" value="1"/>
</dbReference>
<evidence type="ECO:0000313" key="3">
    <source>
        <dbReference type="EMBL" id="CAG7643960.1"/>
    </source>
</evidence>
<gene>
    <name evidence="3" type="primary">rhaR_52</name>
    <name evidence="3" type="ORF">PAECIP111802_03121</name>
</gene>
<dbReference type="Pfam" id="PF02311">
    <property type="entry name" value="AraC_binding"/>
    <property type="match status" value="1"/>
</dbReference>
<evidence type="ECO:0000259" key="2">
    <source>
        <dbReference type="PROSITE" id="PS01124"/>
    </source>
</evidence>
<dbReference type="InterPro" id="IPR018060">
    <property type="entry name" value="HTH_AraC"/>
</dbReference>
<dbReference type="EMBL" id="CAJVCE010000008">
    <property type="protein sequence ID" value="CAG7643960.1"/>
    <property type="molecule type" value="Genomic_DNA"/>
</dbReference>
<protein>
    <submittedName>
        <fullName evidence="3">HTH-type transcriptional activator RhaR</fullName>
    </submittedName>
</protein>